<name>A0A7S7LTT1_9BACT</name>
<organism evidence="1 2">
    <name type="scientific">Candidatus Sulfurimonas baltica</name>
    <dbReference type="NCBI Taxonomy" id="2740404"/>
    <lineage>
        <taxon>Bacteria</taxon>
        <taxon>Pseudomonadati</taxon>
        <taxon>Campylobacterota</taxon>
        <taxon>Epsilonproteobacteria</taxon>
        <taxon>Campylobacterales</taxon>
        <taxon>Sulfurimonadaceae</taxon>
        <taxon>Sulfurimonas</taxon>
    </lineage>
</organism>
<sequence>MIEIIEYNKELFFLNIKFNDKKYDIKGLTSIKKLFIKESYIDIKKVRVYNEDRTRLTPTEVTALQFLIYMDNTHDEAYDIIIKPYLAHWI</sequence>
<reference evidence="1 2" key="1">
    <citation type="submission" date="2020-05" db="EMBL/GenBank/DDBJ databases">
        <title>Sulfurimonas marisnigri, sp. nov., and Sulfurimonas baltica, sp. nov., manganese oxide reducing chemolithoautotrophs of the class Epsilonproteobacteria isolated from the pelagic redoxclines of the Black and Baltic Seas and emended description of the genus Sulfurimonas.</title>
        <authorList>
            <person name="Henkel J.V."/>
            <person name="Laudan C."/>
            <person name="Werner J."/>
            <person name="Neu T."/>
            <person name="Plewe S."/>
            <person name="Sproer C."/>
            <person name="Bunk B."/>
            <person name="Schulz-Vogt H.N."/>
        </authorList>
    </citation>
    <scope>NUCLEOTIDE SEQUENCE [LARGE SCALE GENOMIC DNA]</scope>
    <source>
        <strain evidence="1 2">GD2</strain>
    </source>
</reference>
<evidence type="ECO:0000313" key="2">
    <source>
        <dbReference type="Proteomes" id="UP000593994"/>
    </source>
</evidence>
<dbReference type="RefSeq" id="WP_194368538.1">
    <property type="nucleotide sequence ID" value="NZ_CP054492.1"/>
</dbReference>
<keyword evidence="2" id="KW-1185">Reference proteome</keyword>
<accession>A0A7S7LTT1</accession>
<protein>
    <submittedName>
        <fullName evidence="1">Uncharacterized protein</fullName>
    </submittedName>
</protein>
<gene>
    <name evidence="1" type="ORF">HUE88_09745</name>
</gene>
<proteinExistence type="predicted"/>
<dbReference type="KEGG" id="sbal:HUE88_09745"/>
<dbReference type="AlphaFoldDB" id="A0A7S7LTT1"/>
<evidence type="ECO:0000313" key="1">
    <source>
        <dbReference type="EMBL" id="QOY51399.1"/>
    </source>
</evidence>
<dbReference type="Proteomes" id="UP000593994">
    <property type="component" value="Chromosome"/>
</dbReference>
<dbReference type="EMBL" id="CP054492">
    <property type="protein sequence ID" value="QOY51399.1"/>
    <property type="molecule type" value="Genomic_DNA"/>
</dbReference>